<keyword evidence="1" id="KW-0812">Transmembrane</keyword>
<keyword evidence="1" id="KW-0472">Membrane</keyword>
<organism evidence="3 4">
    <name type="scientific">Trametes cubensis</name>
    <dbReference type="NCBI Taxonomy" id="1111947"/>
    <lineage>
        <taxon>Eukaryota</taxon>
        <taxon>Fungi</taxon>
        <taxon>Dikarya</taxon>
        <taxon>Basidiomycota</taxon>
        <taxon>Agaricomycotina</taxon>
        <taxon>Agaricomycetes</taxon>
        <taxon>Polyporales</taxon>
        <taxon>Polyporaceae</taxon>
        <taxon>Trametes</taxon>
    </lineage>
</organism>
<proteinExistence type="predicted"/>
<dbReference type="GO" id="GO:0006629">
    <property type="term" value="P:lipid metabolic process"/>
    <property type="evidence" value="ECO:0007669"/>
    <property type="project" value="InterPro"/>
</dbReference>
<dbReference type="InterPro" id="IPR012171">
    <property type="entry name" value="Fatty_acid_desaturase"/>
</dbReference>
<dbReference type="EMBL" id="JAPEVG010000228">
    <property type="protein sequence ID" value="KAJ8473279.1"/>
    <property type="molecule type" value="Genomic_DNA"/>
</dbReference>
<evidence type="ECO:0000313" key="4">
    <source>
        <dbReference type="Proteomes" id="UP001215151"/>
    </source>
</evidence>
<evidence type="ECO:0000259" key="2">
    <source>
        <dbReference type="Pfam" id="PF00487"/>
    </source>
</evidence>
<dbReference type="GO" id="GO:0016491">
    <property type="term" value="F:oxidoreductase activity"/>
    <property type="evidence" value="ECO:0007669"/>
    <property type="project" value="InterPro"/>
</dbReference>
<keyword evidence="1" id="KW-1133">Transmembrane helix</keyword>
<dbReference type="Pfam" id="PF00487">
    <property type="entry name" value="FA_desaturase"/>
    <property type="match status" value="1"/>
</dbReference>
<accession>A0AAD7XB85</accession>
<dbReference type="PANTHER" id="PTHR32100">
    <property type="entry name" value="OMEGA-6 FATTY ACID DESATURASE, CHLOROPLASTIC"/>
    <property type="match status" value="1"/>
</dbReference>
<dbReference type="AlphaFoldDB" id="A0AAD7XB85"/>
<keyword evidence="4" id="KW-1185">Reference proteome</keyword>
<evidence type="ECO:0000256" key="1">
    <source>
        <dbReference type="SAM" id="Phobius"/>
    </source>
</evidence>
<feature type="transmembrane region" description="Helical" evidence="1">
    <location>
        <begin position="315"/>
        <end position="334"/>
    </location>
</feature>
<evidence type="ECO:0000313" key="3">
    <source>
        <dbReference type="EMBL" id="KAJ8473279.1"/>
    </source>
</evidence>
<feature type="transmembrane region" description="Helical" evidence="1">
    <location>
        <begin position="346"/>
        <end position="363"/>
    </location>
</feature>
<protein>
    <recommendedName>
        <fullName evidence="2">Fatty acid desaturase domain-containing protein</fullName>
    </recommendedName>
</protein>
<comment type="caution">
    <text evidence="3">The sequence shown here is derived from an EMBL/GenBank/DDBJ whole genome shotgun (WGS) entry which is preliminary data.</text>
</comment>
<dbReference type="InterPro" id="IPR005804">
    <property type="entry name" value="FA_desaturase_dom"/>
</dbReference>
<dbReference type="Proteomes" id="UP001215151">
    <property type="component" value="Unassembled WGS sequence"/>
</dbReference>
<sequence length="510" mass="58657">MVETILNSGNGCSSGQGPYNTRQDAVNFDAKRPHVSKSTIINYAPAQLDRYELDAMAKEQGHGPYLRSGPLSWLVHDAPEYEERKKRSTFVPPSISIKDVHAAVPRHLFERNTAKGLFYVGRHVAISLLFYLFAKRIDAIVWNISSAFHWGPLGRSVLCWFLWALYWFWQSVALAGMWTLGHEVVLPITMRCCKRTHELLHSSADTMRSHRIHMLPLTYLSRQKGTNSLERDETYHPVTRKDLNLPNADHATQMDYMEIIEETPLYTLFKMVIRQFLGFQLYLIHNRKGNPKYPPGTSHYKPSSKLFKPQDRTSIIVSDIAIGCMLLFLAAWSYRTGFSNVWNLYFVPWLWAHNWIVMFTYLQHSDPTVPYYREKSWTFARGALATVDRPVFGWIGRFFWHGIAHDHVAHHFFVTIPFYNLPEVTKAIKPVLGEYYCYDSTPTLYALWRSFTQCTFVEAEGDVVFFKNQRGEALRECASEPTVADAGDSGNTVLMNGSMDDGEELKLTGL</sequence>
<name>A0AAD7XB85_9APHY</name>
<gene>
    <name evidence="3" type="ORF">ONZ51_g7975</name>
</gene>
<feature type="domain" description="Fatty acid desaturase" evidence="2">
    <location>
        <begin position="267"/>
        <end position="438"/>
    </location>
</feature>
<reference evidence="3" key="1">
    <citation type="submission" date="2022-11" db="EMBL/GenBank/DDBJ databases">
        <title>Genome Sequence of Cubamyces cubensis.</title>
        <authorList>
            <person name="Buettner E."/>
        </authorList>
    </citation>
    <scope>NUCLEOTIDE SEQUENCE</scope>
    <source>
        <strain evidence="3">MPL-01</strain>
    </source>
</reference>